<sequence length="157" mass="18104">MWRVGDARKSHCEFFFTGGVLTARLPQQRKRGGLESLRVVQQQHQVESDVVEGAITNPRHLGIDEGALWLGEISDHCSMVYVGRQVPKRGVITVTGSIKGATAGRQRRKVLHWQEKRQLCRKLLLLRTSERKICWWEWQWCTTVRQTLAATARGRMR</sequence>
<organism evidence="1 2">
    <name type="scientific">Ensete ventricosum</name>
    <name type="common">Abyssinian banana</name>
    <name type="synonym">Musa ensete</name>
    <dbReference type="NCBI Taxonomy" id="4639"/>
    <lineage>
        <taxon>Eukaryota</taxon>
        <taxon>Viridiplantae</taxon>
        <taxon>Streptophyta</taxon>
        <taxon>Embryophyta</taxon>
        <taxon>Tracheophyta</taxon>
        <taxon>Spermatophyta</taxon>
        <taxon>Magnoliopsida</taxon>
        <taxon>Liliopsida</taxon>
        <taxon>Zingiberales</taxon>
        <taxon>Musaceae</taxon>
        <taxon>Ensete</taxon>
    </lineage>
</organism>
<name>A0A427ALI5_ENSVE</name>
<comment type="caution">
    <text evidence="1">The sequence shown here is derived from an EMBL/GenBank/DDBJ whole genome shotgun (WGS) entry which is preliminary data.</text>
</comment>
<dbReference type="AlphaFoldDB" id="A0A427ALI5"/>
<evidence type="ECO:0000313" key="1">
    <source>
        <dbReference type="EMBL" id="RRT77036.1"/>
    </source>
</evidence>
<protein>
    <submittedName>
        <fullName evidence="1">Uncharacterized protein</fullName>
    </submittedName>
</protein>
<proteinExistence type="predicted"/>
<gene>
    <name evidence="1" type="ORF">B296_00015573</name>
</gene>
<dbReference type="Proteomes" id="UP000287651">
    <property type="component" value="Unassembled WGS sequence"/>
</dbReference>
<reference evidence="1 2" key="1">
    <citation type="journal article" date="2014" name="Agronomy (Basel)">
        <title>A Draft Genome Sequence for Ensete ventricosum, the Drought-Tolerant Tree Against Hunger.</title>
        <authorList>
            <person name="Harrison J."/>
            <person name="Moore K.A."/>
            <person name="Paszkiewicz K."/>
            <person name="Jones T."/>
            <person name="Grant M."/>
            <person name="Ambacheew D."/>
            <person name="Muzemil S."/>
            <person name="Studholme D.J."/>
        </authorList>
    </citation>
    <scope>NUCLEOTIDE SEQUENCE [LARGE SCALE GENOMIC DNA]</scope>
</reference>
<evidence type="ECO:0000313" key="2">
    <source>
        <dbReference type="Proteomes" id="UP000287651"/>
    </source>
</evidence>
<accession>A0A427ALI5</accession>
<dbReference type="EMBL" id="AMZH03002030">
    <property type="protein sequence ID" value="RRT77036.1"/>
    <property type="molecule type" value="Genomic_DNA"/>
</dbReference>